<gene>
    <name evidence="1" type="ORF">ENE75_13540</name>
</gene>
<dbReference type="EMBL" id="SACT01000004">
    <property type="protein sequence ID" value="RVT50831.1"/>
    <property type="molecule type" value="Genomic_DNA"/>
</dbReference>
<organism evidence="1 2">
    <name type="scientific">Rubrivivax albus</name>
    <dbReference type="NCBI Taxonomy" id="2499835"/>
    <lineage>
        <taxon>Bacteria</taxon>
        <taxon>Pseudomonadati</taxon>
        <taxon>Pseudomonadota</taxon>
        <taxon>Betaproteobacteria</taxon>
        <taxon>Burkholderiales</taxon>
        <taxon>Sphaerotilaceae</taxon>
        <taxon>Rubrivivax</taxon>
    </lineage>
</organism>
<dbReference type="AlphaFoldDB" id="A0A3S2X0G4"/>
<dbReference type="RefSeq" id="WP_128198857.1">
    <property type="nucleotide sequence ID" value="NZ_SACT01000004.1"/>
</dbReference>
<evidence type="ECO:0008006" key="3">
    <source>
        <dbReference type="Google" id="ProtNLM"/>
    </source>
</evidence>
<dbReference type="Proteomes" id="UP000288178">
    <property type="component" value="Unassembled WGS sequence"/>
</dbReference>
<evidence type="ECO:0000313" key="2">
    <source>
        <dbReference type="Proteomes" id="UP000288178"/>
    </source>
</evidence>
<reference evidence="1 2" key="1">
    <citation type="submission" date="2019-01" db="EMBL/GenBank/DDBJ databases">
        <authorList>
            <person name="Chen W.-M."/>
        </authorList>
    </citation>
    <scope>NUCLEOTIDE SEQUENCE [LARGE SCALE GENOMIC DNA]</scope>
    <source>
        <strain evidence="1 2">ICH-3</strain>
    </source>
</reference>
<keyword evidence="2" id="KW-1185">Reference proteome</keyword>
<name>A0A3S2X0G4_9BURK</name>
<accession>A0A3S2X0G4</accession>
<protein>
    <recommendedName>
        <fullName evidence="3">DUF4037 domain-containing protein</fullName>
    </recommendedName>
</protein>
<dbReference type="OrthoDB" id="4863277at2"/>
<sequence>MNDPSDLRRRLARRVAEAHAPLSPWLGLVSGSTVEDAADARSDVDMSLLFETLPPEEALRRACAGAGGEPWHWQVGAFDGSGAVVAFRLEGIETQIAYGSRANFEAELDQVLLRHDPDTPLHKLCEGVAKAEPLAGHAALAAAQVRVRDFPEALGRAMAAHWLGQLTPWRAIAQIVHRDALVWSRELQVQVAHRLLGALAGLNGCYFTTFQFKRMGRFVDGMACKPPAFTARLEAALMTPPDIGFAALHTLEAEVTALVAARWPDLDLSAVRQRHAAFAPPPG</sequence>
<comment type="caution">
    <text evidence="1">The sequence shown here is derived from an EMBL/GenBank/DDBJ whole genome shotgun (WGS) entry which is preliminary data.</text>
</comment>
<evidence type="ECO:0000313" key="1">
    <source>
        <dbReference type="EMBL" id="RVT50831.1"/>
    </source>
</evidence>
<proteinExistence type="predicted"/>